<evidence type="ECO:0000256" key="1">
    <source>
        <dbReference type="SAM" id="MobiDB-lite"/>
    </source>
</evidence>
<organism evidence="2 3">
    <name type="scientific">Streptomyces buecherae</name>
    <dbReference type="NCBI Taxonomy" id="2763006"/>
    <lineage>
        <taxon>Bacteria</taxon>
        <taxon>Bacillati</taxon>
        <taxon>Actinomycetota</taxon>
        <taxon>Actinomycetes</taxon>
        <taxon>Kitasatosporales</taxon>
        <taxon>Streptomycetaceae</taxon>
        <taxon>Streptomyces</taxon>
    </lineage>
</organism>
<sequence>MGQGQQQSRYDVLELRHLDGTPLARFAQRDAARVADLIAADEATRALRLLGRGESVRYGRFTLTSTGLTITGAPLPTGQNTPGQDTSDQEGTPIAGARPSVISTSVTWDEIRAVHVNDTSIELALRYAHRDSQGAGQRPSIVLPRAEEPPERVAFGLVRRLLRDPGAA</sequence>
<dbReference type="RefSeq" id="WP_176163454.1">
    <property type="nucleotide sequence ID" value="NZ_CP054929.1"/>
</dbReference>
<protein>
    <submittedName>
        <fullName evidence="2">Uncharacterized protein</fullName>
    </submittedName>
</protein>
<reference evidence="2 3" key="1">
    <citation type="submission" date="2020-06" db="EMBL/GenBank/DDBJ databases">
        <title>Genome mining for natural products.</title>
        <authorList>
            <person name="Zhang B."/>
            <person name="Shi J."/>
            <person name="Ge H."/>
        </authorList>
    </citation>
    <scope>NUCLEOTIDE SEQUENCE [LARGE SCALE GENOMIC DNA]</scope>
    <source>
        <strain evidence="2 3">NA00687</strain>
    </source>
</reference>
<feature type="compositionally biased region" description="Polar residues" evidence="1">
    <location>
        <begin position="77"/>
        <end position="90"/>
    </location>
</feature>
<dbReference type="EMBL" id="CP054929">
    <property type="protein sequence ID" value="QKW51736.1"/>
    <property type="molecule type" value="Genomic_DNA"/>
</dbReference>
<gene>
    <name evidence="2" type="ORF">HUT08_21885</name>
</gene>
<dbReference type="Proteomes" id="UP000509303">
    <property type="component" value="Chromosome"/>
</dbReference>
<keyword evidence="3" id="KW-1185">Reference proteome</keyword>
<evidence type="ECO:0000313" key="2">
    <source>
        <dbReference type="EMBL" id="QKW51736.1"/>
    </source>
</evidence>
<name>A0A7H8NBJ8_9ACTN</name>
<dbReference type="AlphaFoldDB" id="A0A7H8NBJ8"/>
<feature type="region of interest" description="Disordered" evidence="1">
    <location>
        <begin position="71"/>
        <end position="97"/>
    </location>
</feature>
<proteinExistence type="predicted"/>
<evidence type="ECO:0000313" key="3">
    <source>
        <dbReference type="Proteomes" id="UP000509303"/>
    </source>
</evidence>
<accession>A0A7H8NBJ8</accession>